<feature type="compositionally biased region" description="Polar residues" evidence="2">
    <location>
        <begin position="99"/>
        <end position="109"/>
    </location>
</feature>
<dbReference type="OrthoDB" id="28357at2759"/>
<dbReference type="Gene3D" id="1.20.870.10">
    <property type="entry name" value="Son of sevenless (SoS) protein Chain: S domain 1"/>
    <property type="match status" value="1"/>
</dbReference>
<feature type="region of interest" description="Disordered" evidence="2">
    <location>
        <begin position="91"/>
        <end position="267"/>
    </location>
</feature>
<dbReference type="PROSITE" id="PS50009">
    <property type="entry name" value="RASGEF_CAT"/>
    <property type="match status" value="1"/>
</dbReference>
<gene>
    <name evidence="5" type="ORF">A7U60_g535</name>
</gene>
<feature type="region of interest" description="Disordered" evidence="2">
    <location>
        <begin position="1"/>
        <end position="79"/>
    </location>
</feature>
<dbReference type="SUPFAM" id="SSF52540">
    <property type="entry name" value="P-loop containing nucleoside triphosphate hydrolases"/>
    <property type="match status" value="1"/>
</dbReference>
<proteinExistence type="predicted"/>
<dbReference type="EMBL" id="LNZH02000030">
    <property type="protein sequence ID" value="OCB92118.1"/>
    <property type="molecule type" value="Genomic_DNA"/>
</dbReference>
<dbReference type="Gene3D" id="3.40.1210.10">
    <property type="entry name" value="Survival protein SurE-like phosphatase/nucleotidase"/>
    <property type="match status" value="1"/>
</dbReference>
<dbReference type="GO" id="GO:0000932">
    <property type="term" value="C:P-body"/>
    <property type="evidence" value="ECO:0007669"/>
    <property type="project" value="TreeGrafter"/>
</dbReference>
<dbReference type="Proteomes" id="UP000757232">
    <property type="component" value="Unassembled WGS sequence"/>
</dbReference>
<dbReference type="InterPro" id="IPR036523">
    <property type="entry name" value="SurE-like_sf"/>
</dbReference>
<evidence type="ECO:0000259" key="4">
    <source>
        <dbReference type="PROSITE" id="PS50212"/>
    </source>
</evidence>
<evidence type="ECO:0000256" key="2">
    <source>
        <dbReference type="SAM" id="MobiDB-lite"/>
    </source>
</evidence>
<dbReference type="InterPro" id="IPR023578">
    <property type="entry name" value="Ras_GEF_dom_sf"/>
</dbReference>
<dbReference type="SUPFAM" id="SSF48366">
    <property type="entry name" value="Ras GEF"/>
    <property type="match status" value="1"/>
</dbReference>
<feature type="compositionally biased region" description="Low complexity" evidence="2">
    <location>
        <begin position="203"/>
        <end position="224"/>
    </location>
</feature>
<feature type="compositionally biased region" description="Polar residues" evidence="2">
    <location>
        <begin position="44"/>
        <end position="61"/>
    </location>
</feature>
<dbReference type="CDD" id="cd06224">
    <property type="entry name" value="REM"/>
    <property type="match status" value="1"/>
</dbReference>
<dbReference type="SMART" id="SM00147">
    <property type="entry name" value="RasGEF"/>
    <property type="match status" value="1"/>
</dbReference>
<evidence type="ECO:0000313" key="5">
    <source>
        <dbReference type="EMBL" id="OCB92118.1"/>
    </source>
</evidence>
<keyword evidence="6" id="KW-1185">Reference proteome</keyword>
<feature type="compositionally biased region" description="Low complexity" evidence="2">
    <location>
        <begin position="116"/>
        <end position="127"/>
    </location>
</feature>
<keyword evidence="1" id="KW-0344">Guanine-nucleotide releasing factor</keyword>
<feature type="region of interest" description="Disordered" evidence="2">
    <location>
        <begin position="492"/>
        <end position="562"/>
    </location>
</feature>
<evidence type="ECO:0000256" key="1">
    <source>
        <dbReference type="PROSITE-ProRule" id="PRU00168"/>
    </source>
</evidence>
<dbReference type="InterPro" id="IPR001895">
    <property type="entry name" value="RASGEF_cat_dom"/>
</dbReference>
<accession>A0A9Q5NBU8</accession>
<dbReference type="InterPro" id="IPR036964">
    <property type="entry name" value="RASGEF_cat_dom_sf"/>
</dbReference>
<sequence>MSTVPAFDPADHHLRADSGNPSSDVESSPSTSISRASATRFLDASQTSSPEQRKQATSRTHLATRFLRKSASADSCVGQRCPTTSAALADILQRDDASPSPNEPNSPQAERTDVRVLSSPPSVMSLSGYLKSKVSRRRGASNPNATDNETSAQEDSDFDRSASASGTMKGRVRARLLSLKASKPSGSVSDANDAPRLPTRGASASVSNPSSSQPTTPKSSRKSTMASVVPDQPVAKKETTRARSHSVGPPSRSSVSKTVKRFSFGNQTPRPEILDEISIAVIGAPGCGKSTFVRKGWKRHDLSSPESLASTLRIGDTAQNISYTRRTTQFLTGLNTKTKLTVYEYNSRDWKIDSDSFPIWPTDLPRADGVFVCYDGSDRASFADVVKLVAGFKSSSIPTLVIACKADLEKRLPPEDAVLAINPYSKLTEVSCNSDEGKRLMRKAVDWLVKRVVTSRSPSQVMNFSDAEQQNISHVGLPSHKSERTKHLTLTVQTSVPKPPIDLASPGSPPLPSVGPSPSSHSKPSTSFSARRSPTKASSMNDMRVGHQRLRVSSPYESDKENAMRKSVTSSFSFVTKSSESFVDVLPASPTPKRFSNVMENVAIVPVSATLPDRERQKTRMPPTPWATLDELLEKVFFLAISGDDPSFISHFFLTYRRFATPRAVLLGMQKRLNELRRPSSDMVLACFAQMRICDLLEQWMREYPSDFAVEGTHGALDAVIRHVLSYSHTLSYGCDFLPFMDKLGSLRDEDASWGLKADVRSVSDSDNEADNMFDTDLGGLDAEESPQPVSMSPKPNRKSTSDPPPGSPRSSNRERHSSLPFSTMMRMKMNALTGSDEPSGPSPKEIISKLQRTAAALYNYEADSIASEITRRELQLFLSIKPRDCLRHTLTPGKKDPSTDPIARFNAYYNDLHEWVVSLILCHDKPKGRARQIEKFAEVATKLRMLNNYSGLRAVITAINQSTYPGDASMEIFKTKVDLHKKYLSSDILLRTTGAHQSYRMALRNTKGPCIPSLEVHTSDLRRANEGNPDTKPDDPAKINWAKYTMMGRFIELITSIQDRCVGRNGYNFAENKYLGQLFDVPVMDYEMQLNRIAQPADDDAFSSPPSISTSVGGGHSKEGTYLNFDYLYVDSFLAFNAVAAFLGIGNDDGPPGKDSPYIYGFAKHLATDLGWDVKVVIPSTQKSWIGKAYYIKEITKGRYYYPRHPDGRGEISLVSRSLDPVKEEFAEWVLLDATPATCANIALNNLYKDSIDLVISGPNLGRNSSAAFALSSGTIGAALSSSLSHCRAIALSYGTVERPVPPQLFDPAHRLSSRIIQTLLSSWGTDQGGLRNREVDLYNVNIPMLHSLLSEEGMPVVWTTVWRNAYGRLFKPHTLGLADGDVLPPGGPDARLSSNNGNSAESRIEVPQAGSSSREKPVSSSENFDDPIEQDGHAPELVFKFAPDMSGLIGSRVVAPVGSDTWAIERGWASVTPLRASFAEAPVAENGEETLESALTDLGDGVRLFKMRL</sequence>
<dbReference type="Gene3D" id="1.10.840.10">
    <property type="entry name" value="Ras guanine-nucleotide exchange factors catalytic domain"/>
    <property type="match status" value="1"/>
</dbReference>
<feature type="compositionally biased region" description="Polar residues" evidence="2">
    <location>
        <begin position="141"/>
        <end position="151"/>
    </location>
</feature>
<feature type="compositionally biased region" description="Low complexity" evidence="2">
    <location>
        <begin position="516"/>
        <end position="529"/>
    </location>
</feature>
<dbReference type="GO" id="GO:0007264">
    <property type="term" value="P:small GTPase-mediated signal transduction"/>
    <property type="evidence" value="ECO:0007669"/>
    <property type="project" value="InterPro"/>
</dbReference>
<dbReference type="InterPro" id="IPR027746">
    <property type="entry name" value="TTL"/>
</dbReference>
<dbReference type="GO" id="GO:0005085">
    <property type="term" value="F:guanyl-nucleotide exchange factor activity"/>
    <property type="evidence" value="ECO:0007669"/>
    <property type="project" value="UniProtKB-KW"/>
</dbReference>
<dbReference type="GO" id="GO:0016787">
    <property type="term" value="F:hydrolase activity"/>
    <property type="evidence" value="ECO:0007669"/>
    <property type="project" value="InterPro"/>
</dbReference>
<protein>
    <submittedName>
        <fullName evidence="5">Ras GEF</fullName>
    </submittedName>
</protein>
<dbReference type="PROSITE" id="PS50212">
    <property type="entry name" value="RASGEF_NTER"/>
    <property type="match status" value="1"/>
</dbReference>
<feature type="domain" description="N-terminal Ras-GEF" evidence="4">
    <location>
        <begin position="620"/>
        <end position="745"/>
    </location>
</feature>
<organism evidence="5 6">
    <name type="scientific">Sanghuangporus baumii</name>
    <name type="common">Phellinus baumii</name>
    <dbReference type="NCBI Taxonomy" id="108892"/>
    <lineage>
        <taxon>Eukaryota</taxon>
        <taxon>Fungi</taxon>
        <taxon>Dikarya</taxon>
        <taxon>Basidiomycota</taxon>
        <taxon>Agaricomycotina</taxon>
        <taxon>Agaricomycetes</taxon>
        <taxon>Hymenochaetales</taxon>
        <taxon>Hymenochaetaceae</taxon>
        <taxon>Sanghuangporus</taxon>
    </lineage>
</organism>
<feature type="region of interest" description="Disordered" evidence="2">
    <location>
        <begin position="1383"/>
        <end position="1431"/>
    </location>
</feature>
<dbReference type="Pfam" id="PF00617">
    <property type="entry name" value="RasGEF"/>
    <property type="match status" value="1"/>
</dbReference>
<dbReference type="Pfam" id="PF00618">
    <property type="entry name" value="RasGEF_N"/>
    <property type="match status" value="1"/>
</dbReference>
<feature type="compositionally biased region" description="Polar residues" evidence="2">
    <location>
        <begin position="530"/>
        <end position="541"/>
    </location>
</feature>
<feature type="region of interest" description="Disordered" evidence="2">
    <location>
        <begin position="765"/>
        <end position="821"/>
    </location>
</feature>
<evidence type="ECO:0000259" key="3">
    <source>
        <dbReference type="PROSITE" id="PS50009"/>
    </source>
</evidence>
<feature type="compositionally biased region" description="Polar residues" evidence="2">
    <location>
        <begin position="1394"/>
        <end position="1403"/>
    </location>
</feature>
<evidence type="ECO:0000313" key="6">
    <source>
        <dbReference type="Proteomes" id="UP000757232"/>
    </source>
</evidence>
<feature type="compositionally biased region" description="Low complexity" evidence="2">
    <location>
        <begin position="18"/>
        <end position="40"/>
    </location>
</feature>
<dbReference type="InterPro" id="IPR027417">
    <property type="entry name" value="P-loop_NTPase"/>
</dbReference>
<dbReference type="Gene3D" id="3.40.50.300">
    <property type="entry name" value="P-loop containing nucleotide triphosphate hydrolases"/>
    <property type="match status" value="1"/>
</dbReference>
<dbReference type="SUPFAM" id="SSF64167">
    <property type="entry name" value="SurE-like"/>
    <property type="match status" value="1"/>
</dbReference>
<reference evidence="5" key="1">
    <citation type="submission" date="2016-06" db="EMBL/GenBank/DDBJ databases">
        <title>Draft Genome sequence of the fungus Inonotus baumii.</title>
        <authorList>
            <person name="Zhu H."/>
            <person name="Lin W."/>
        </authorList>
    </citation>
    <scope>NUCLEOTIDE SEQUENCE</scope>
    <source>
        <strain evidence="5">821</strain>
    </source>
</reference>
<dbReference type="PANTHER" id="PTHR47551:SF1">
    <property type="entry name" value="TUBULIN--TYROSINE LIGASE PBY1-RELATED"/>
    <property type="match status" value="1"/>
</dbReference>
<name>A0A9Q5NBU8_SANBA</name>
<dbReference type="CDD" id="cd00882">
    <property type="entry name" value="Ras_like_GTPase"/>
    <property type="match status" value="1"/>
</dbReference>
<dbReference type="PANTHER" id="PTHR47551">
    <property type="entry name" value="TUBULIN--TYROSINE LIGASE PBY1-RELATED"/>
    <property type="match status" value="1"/>
</dbReference>
<dbReference type="InterPro" id="IPR000651">
    <property type="entry name" value="Ras-like_Gua-exchang_fac_N"/>
</dbReference>
<feature type="domain" description="Ras-GEF" evidence="3">
    <location>
        <begin position="862"/>
        <end position="1092"/>
    </location>
</feature>
<dbReference type="InterPro" id="IPR002828">
    <property type="entry name" value="SurE-like_Pase/nucleotidase"/>
</dbReference>
<dbReference type="Pfam" id="PF01975">
    <property type="entry name" value="SurE"/>
    <property type="match status" value="1"/>
</dbReference>
<comment type="caution">
    <text evidence="5">The sequence shown here is derived from an EMBL/GenBank/DDBJ whole genome shotgun (WGS) entry which is preliminary data.</text>
</comment>